<dbReference type="SMART" id="SM00487">
    <property type="entry name" value="DEXDc"/>
    <property type="match status" value="1"/>
</dbReference>
<gene>
    <name evidence="8" type="ORF">J2S62_002714</name>
</gene>
<dbReference type="RefSeq" id="WP_310175656.1">
    <property type="nucleotide sequence ID" value="NZ_BAABHE010000002.1"/>
</dbReference>
<sequence>MGKLAGLLFDAQIEPKPHQIDAALFALQASSSPGVILADEVGLGKTIEAGIVLCQYWAERKRKILIIAPSSLRQQWQQELDEKFALPSRLLERKNKNELLKPHSTLPTHILICSYEFVQRNKNELIRHWDVVVADEAHRLRSFWKKDAKIAQSVSEVMRSSRKSLLLTATPLQNRLEELYGLVSVFDQNFFHSFEGFRERYIEHPYNTNNDDLSKRISHLVKRTLRSEAQKYIRFTERIPRTLGFMPSSEERELYDKVNTYLQRPFLYAFAKSQRHLSALIIRKRLGSSTYAVATTLEAIASRLEAEIKSGQIRNNRGVLLDDDMTAEELEAFEGDSEDATDFPLLSHRQEMIDEARELRSYAELARSIRVNQKAIKLIEALTLGFEKLREIGAPQKAIIFTDSTVTQEYLAETLRNSGWGDGLVLFNGANSSPETRAIYQQWLATNEGSDLVTGVQSVDIRKALVDEFRERGTIMIATEAAAEGINLQFCSMLVNYDLPWNPQRVEQRIGRVHRYGQKHNVVVVNFSNQGNVAEERILELLTDKFKLFTSVFGASDDVLGSIEDGFNFEKKIGEILQNCKTSDEINAAFEELETQYQSEIQAEMQATRARVFDNLDPNVRDKLKNYDAEKDSVLTKFERLLLQVTRRELNDLAVFDDGAHSFTLQRPPAPDIPQGRYFFKSKPEKGAHQYRFTSDLGQYVVTSALSNPTPERELLFSHSTSKRASATTEALIGQQGVLRIELLTFSMQAGTDIVKESYILAAGITKQGEHLDAEQIEQILDLNCVEVGSVERIDSTTITPLLASQASSIQEEVQTRSATYAIEQSDLIDSRLKDHKAEFDAEIRNINQKEERARSLERRTTDLTERLRYRKEIRRYSRQADDLYETYREERSQLDRQAEEYIDMMEAALGGTSKQEHIFTIRWSIC</sequence>
<comment type="caution">
    <text evidence="8">The sequence shown here is derived from an EMBL/GenBank/DDBJ whole genome shotgun (WGS) entry which is preliminary data.</text>
</comment>
<evidence type="ECO:0000259" key="6">
    <source>
        <dbReference type="PROSITE" id="PS51192"/>
    </source>
</evidence>
<dbReference type="Pfam" id="PF00176">
    <property type="entry name" value="SNF2-rel_dom"/>
    <property type="match status" value="1"/>
</dbReference>
<evidence type="ECO:0000259" key="7">
    <source>
        <dbReference type="PROSITE" id="PS51194"/>
    </source>
</evidence>
<dbReference type="GO" id="GO:0004386">
    <property type="term" value="F:helicase activity"/>
    <property type="evidence" value="ECO:0007669"/>
    <property type="project" value="UniProtKB-KW"/>
</dbReference>
<dbReference type="InterPro" id="IPR038718">
    <property type="entry name" value="SNF2-like_sf"/>
</dbReference>
<keyword evidence="3 8" id="KW-0347">Helicase</keyword>
<dbReference type="InterPro" id="IPR001650">
    <property type="entry name" value="Helicase_C-like"/>
</dbReference>
<dbReference type="SUPFAM" id="SSF52540">
    <property type="entry name" value="P-loop containing nucleoside triphosphate hydrolases"/>
    <property type="match status" value="2"/>
</dbReference>
<dbReference type="CDD" id="cd18793">
    <property type="entry name" value="SF2_C_SNF"/>
    <property type="match status" value="1"/>
</dbReference>
<dbReference type="PROSITE" id="PS51192">
    <property type="entry name" value="HELICASE_ATP_BIND_1"/>
    <property type="match status" value="1"/>
</dbReference>
<organism evidence="8 9">
    <name type="scientific">Enteractinococcus fodinae</name>
    <dbReference type="NCBI Taxonomy" id="684663"/>
    <lineage>
        <taxon>Bacteria</taxon>
        <taxon>Bacillati</taxon>
        <taxon>Actinomycetota</taxon>
        <taxon>Actinomycetes</taxon>
        <taxon>Micrococcales</taxon>
        <taxon>Micrococcaceae</taxon>
    </lineage>
</organism>
<dbReference type="InterPro" id="IPR049730">
    <property type="entry name" value="SNF2/RAD54-like_C"/>
</dbReference>
<evidence type="ECO:0000256" key="2">
    <source>
        <dbReference type="ARBA" id="ARBA00022801"/>
    </source>
</evidence>
<keyword evidence="2" id="KW-0378">Hydrolase</keyword>
<keyword evidence="4" id="KW-0067">ATP-binding</keyword>
<evidence type="ECO:0000313" key="9">
    <source>
        <dbReference type="Proteomes" id="UP001183794"/>
    </source>
</evidence>
<dbReference type="InterPro" id="IPR057342">
    <property type="entry name" value="DEXDc_RapA"/>
</dbReference>
<dbReference type="Pfam" id="PF00271">
    <property type="entry name" value="Helicase_C"/>
    <property type="match status" value="1"/>
</dbReference>
<dbReference type="PANTHER" id="PTHR45766">
    <property type="entry name" value="DNA ANNEALING HELICASE AND ENDONUCLEASE ZRANB3 FAMILY MEMBER"/>
    <property type="match status" value="1"/>
</dbReference>
<dbReference type="CDD" id="cd18011">
    <property type="entry name" value="DEXDc_RapA"/>
    <property type="match status" value="1"/>
</dbReference>
<dbReference type="PANTHER" id="PTHR45766:SF6">
    <property type="entry name" value="SWI_SNF-RELATED MATRIX-ASSOCIATED ACTIN-DEPENDENT REGULATOR OF CHROMATIN SUBFAMILY A-LIKE PROTEIN 1"/>
    <property type="match status" value="1"/>
</dbReference>
<evidence type="ECO:0000313" key="8">
    <source>
        <dbReference type="EMBL" id="MDR7348457.1"/>
    </source>
</evidence>
<dbReference type="InterPro" id="IPR014001">
    <property type="entry name" value="Helicase_ATP-bd"/>
</dbReference>
<keyword evidence="1" id="KW-0547">Nucleotide-binding</keyword>
<evidence type="ECO:0000256" key="4">
    <source>
        <dbReference type="ARBA" id="ARBA00022840"/>
    </source>
</evidence>
<feature type="domain" description="Helicase C-terminal" evidence="7">
    <location>
        <begin position="381"/>
        <end position="594"/>
    </location>
</feature>
<keyword evidence="9" id="KW-1185">Reference proteome</keyword>
<reference evidence="8 9" key="1">
    <citation type="submission" date="2023-07" db="EMBL/GenBank/DDBJ databases">
        <title>Sequencing the genomes of 1000 actinobacteria strains.</title>
        <authorList>
            <person name="Klenk H.-P."/>
        </authorList>
    </citation>
    <scope>NUCLEOTIDE SEQUENCE [LARGE SCALE GENOMIC DNA]</scope>
    <source>
        <strain evidence="8 9">DSM 22966</strain>
    </source>
</reference>
<protein>
    <submittedName>
        <fullName evidence="8">ERCC4-related helicase</fullName>
    </submittedName>
</protein>
<name>A0ABU2B4D0_9MICC</name>
<dbReference type="PROSITE" id="PS51194">
    <property type="entry name" value="HELICASE_CTER"/>
    <property type="match status" value="1"/>
</dbReference>
<dbReference type="Proteomes" id="UP001183794">
    <property type="component" value="Unassembled WGS sequence"/>
</dbReference>
<evidence type="ECO:0000256" key="3">
    <source>
        <dbReference type="ARBA" id="ARBA00022806"/>
    </source>
</evidence>
<dbReference type="Gene3D" id="3.40.50.10810">
    <property type="entry name" value="Tandem AAA-ATPase domain"/>
    <property type="match status" value="1"/>
</dbReference>
<evidence type="ECO:0000256" key="1">
    <source>
        <dbReference type="ARBA" id="ARBA00022741"/>
    </source>
</evidence>
<dbReference type="SMART" id="SM00490">
    <property type="entry name" value="HELICc"/>
    <property type="match status" value="1"/>
</dbReference>
<proteinExistence type="predicted"/>
<dbReference type="EMBL" id="JAVDYJ010000001">
    <property type="protein sequence ID" value="MDR7348457.1"/>
    <property type="molecule type" value="Genomic_DNA"/>
</dbReference>
<feature type="coiled-coil region" evidence="5">
    <location>
        <begin position="833"/>
        <end position="905"/>
    </location>
</feature>
<dbReference type="Gene3D" id="3.40.50.300">
    <property type="entry name" value="P-loop containing nucleotide triphosphate hydrolases"/>
    <property type="match status" value="1"/>
</dbReference>
<evidence type="ECO:0000256" key="5">
    <source>
        <dbReference type="SAM" id="Coils"/>
    </source>
</evidence>
<keyword evidence="5" id="KW-0175">Coiled coil</keyword>
<dbReference type="InterPro" id="IPR027417">
    <property type="entry name" value="P-loop_NTPase"/>
</dbReference>
<feature type="domain" description="Helicase ATP-binding" evidence="6">
    <location>
        <begin position="26"/>
        <end position="189"/>
    </location>
</feature>
<dbReference type="InterPro" id="IPR000330">
    <property type="entry name" value="SNF2_N"/>
</dbReference>
<accession>A0ABU2B4D0</accession>